<comment type="caution">
    <text evidence="1">The sequence shown here is derived from an EMBL/GenBank/DDBJ whole genome shotgun (WGS) entry which is preliminary data.</text>
</comment>
<organism evidence="1 2">
    <name type="scientific">Caerostris extrusa</name>
    <name type="common">Bark spider</name>
    <name type="synonym">Caerostris bankana</name>
    <dbReference type="NCBI Taxonomy" id="172846"/>
    <lineage>
        <taxon>Eukaryota</taxon>
        <taxon>Metazoa</taxon>
        <taxon>Ecdysozoa</taxon>
        <taxon>Arthropoda</taxon>
        <taxon>Chelicerata</taxon>
        <taxon>Arachnida</taxon>
        <taxon>Araneae</taxon>
        <taxon>Araneomorphae</taxon>
        <taxon>Entelegynae</taxon>
        <taxon>Araneoidea</taxon>
        <taxon>Araneidae</taxon>
        <taxon>Caerostris</taxon>
    </lineage>
</organism>
<dbReference type="Proteomes" id="UP001054945">
    <property type="component" value="Unassembled WGS sequence"/>
</dbReference>
<accession>A0AAV4RQP1</accession>
<evidence type="ECO:0000313" key="1">
    <source>
        <dbReference type="EMBL" id="GIY24563.1"/>
    </source>
</evidence>
<gene>
    <name evidence="1" type="ORF">CEXT_644231</name>
</gene>
<dbReference type="EMBL" id="BPLR01008421">
    <property type="protein sequence ID" value="GIY24563.1"/>
    <property type="molecule type" value="Genomic_DNA"/>
</dbReference>
<keyword evidence="2" id="KW-1185">Reference proteome</keyword>
<name>A0AAV4RQP1_CAEEX</name>
<sequence length="93" mass="10785">MDRTRLIPIHETSLDRGSIVQDSWQFSRTQCTSRSRLMTVLRTEHLSITTRQHSRPGRRGLGFIPVPNAPFWEYASSDTDEFISIVLLSYFTL</sequence>
<dbReference type="AlphaFoldDB" id="A0AAV4RQP1"/>
<proteinExistence type="predicted"/>
<evidence type="ECO:0000313" key="2">
    <source>
        <dbReference type="Proteomes" id="UP001054945"/>
    </source>
</evidence>
<reference evidence="1 2" key="1">
    <citation type="submission" date="2021-06" db="EMBL/GenBank/DDBJ databases">
        <title>Caerostris extrusa draft genome.</title>
        <authorList>
            <person name="Kono N."/>
            <person name="Arakawa K."/>
        </authorList>
    </citation>
    <scope>NUCLEOTIDE SEQUENCE [LARGE SCALE GENOMIC DNA]</scope>
</reference>
<protein>
    <submittedName>
        <fullName evidence="1">Uncharacterized protein</fullName>
    </submittedName>
</protein>